<reference evidence="2 3" key="1">
    <citation type="submission" date="2018-03" db="EMBL/GenBank/DDBJ databases">
        <title>Genomic Encyclopedia of Type Strains, Phase III (KMG-III): the genomes of soil and plant-associated and newly described type strains.</title>
        <authorList>
            <person name="Whitman W."/>
        </authorList>
    </citation>
    <scope>NUCLEOTIDE SEQUENCE [LARGE SCALE GENOMIC DNA]</scope>
    <source>
        <strain evidence="2 3">CGMCC 4.7097</strain>
    </source>
</reference>
<dbReference type="PANTHER" id="PTHR34599:SF1">
    <property type="entry name" value="PHOSPHATIDIC ACID PHOSPHATASE TYPE 2_HALOPEROXIDASE DOMAIN-CONTAINING PROTEIN"/>
    <property type="match status" value="1"/>
</dbReference>
<dbReference type="Proteomes" id="UP000241118">
    <property type="component" value="Unassembled WGS sequence"/>
</dbReference>
<dbReference type="Pfam" id="PF22778">
    <property type="entry name" value="VCPO_2nd"/>
    <property type="match status" value="1"/>
</dbReference>
<dbReference type="InterPro" id="IPR036938">
    <property type="entry name" value="PAP2/HPO_sf"/>
</dbReference>
<evidence type="ECO:0000313" key="3">
    <source>
        <dbReference type="Proteomes" id="UP000241118"/>
    </source>
</evidence>
<comment type="caution">
    <text evidence="2">The sequence shown here is derived from an EMBL/GenBank/DDBJ whole genome shotgun (WGS) entry which is preliminary data.</text>
</comment>
<keyword evidence="3" id="KW-1185">Reference proteome</keyword>
<evidence type="ECO:0000259" key="1">
    <source>
        <dbReference type="Pfam" id="PF22778"/>
    </source>
</evidence>
<protein>
    <submittedName>
        <fullName evidence="2">PAP2 superfamily protein</fullName>
    </submittedName>
</protein>
<accession>A0A2P8I0J3</accession>
<dbReference type="PANTHER" id="PTHR34599">
    <property type="entry name" value="PEROXIDASE-RELATED"/>
    <property type="match status" value="1"/>
</dbReference>
<dbReference type="InterPro" id="IPR055161">
    <property type="entry name" value="NapH1-like_2nd"/>
</dbReference>
<gene>
    <name evidence="2" type="ORF">B0I31_11651</name>
</gene>
<dbReference type="EMBL" id="PYAX01000016">
    <property type="protein sequence ID" value="PSL51975.1"/>
    <property type="molecule type" value="Genomic_DNA"/>
</dbReference>
<dbReference type="OrthoDB" id="103227at2"/>
<proteinExistence type="predicted"/>
<sequence>MAMTTGSAGSPLFPLSAGISRRRLLIATAGVTGVALLPALPRPAAAGSTPDLVGRWFDEMLATAASPAIGYVERIWAMSWLAAGAALGPWRAVPQRSGEQSAVYEDAAVATAVHGVLKALVPEQAARLDTALAGSLAGLPGGAAKEVGIVAGREAAAAVVRARADDRLDPASVNAPFTPPPEAPGVYRFTPGVTRVVGAGYSRGRPFLIQRADRFRPPRPPALGTDEYRRDLAEVRRLGGQVSERTEEQSDLAWLNPLAQYLPVFRSVLGDPTRSRADKVRLLVAFGVTVVDSGIALFEAKYFHLHWRPITAIRAADTDGDPLTDPDPTWASNLPTPAHPEYPSGHTVTAAVAEQVFSRFVGPSSPVTFSATYTRGDGKVVHREYRRGTPWTALTRENVDSRVYAGVHFRFSDEVGATLGRRVAYHNLRRLTLGDFPL</sequence>
<dbReference type="PROSITE" id="PS51318">
    <property type="entry name" value="TAT"/>
    <property type="match status" value="1"/>
</dbReference>
<name>A0A2P8I0J3_SACCR</name>
<dbReference type="SUPFAM" id="SSF48317">
    <property type="entry name" value="Acid phosphatase/Vanadium-dependent haloperoxidase"/>
    <property type="match status" value="1"/>
</dbReference>
<dbReference type="Gene3D" id="1.10.606.20">
    <property type="match status" value="1"/>
</dbReference>
<feature type="domain" description="Vanadium-dependent haloperoxidase NapH1-like second helical-bundle" evidence="1">
    <location>
        <begin position="308"/>
        <end position="421"/>
    </location>
</feature>
<organism evidence="2 3">
    <name type="scientific">Saccharothrix carnea</name>
    <dbReference type="NCBI Taxonomy" id="1280637"/>
    <lineage>
        <taxon>Bacteria</taxon>
        <taxon>Bacillati</taxon>
        <taxon>Actinomycetota</taxon>
        <taxon>Actinomycetes</taxon>
        <taxon>Pseudonocardiales</taxon>
        <taxon>Pseudonocardiaceae</taxon>
        <taxon>Saccharothrix</taxon>
    </lineage>
</organism>
<evidence type="ECO:0000313" key="2">
    <source>
        <dbReference type="EMBL" id="PSL51975.1"/>
    </source>
</evidence>
<dbReference type="CDD" id="cd03398">
    <property type="entry name" value="PAP2_haloperoxidase"/>
    <property type="match status" value="1"/>
</dbReference>
<dbReference type="InterPro" id="IPR006311">
    <property type="entry name" value="TAT_signal"/>
</dbReference>
<dbReference type="InterPro" id="IPR052559">
    <property type="entry name" value="V-haloperoxidase"/>
</dbReference>
<dbReference type="AlphaFoldDB" id="A0A2P8I0J3"/>